<protein>
    <submittedName>
        <fullName evidence="1">Uncharacterized protein</fullName>
    </submittedName>
</protein>
<sequence>MTRNHNIPKRAIYQAIDRGVRKAQPKRKFWHSRAFAVALGIFLVISGATAVGAATGHLNLGGEALPHVLDAYRNDPIKPNAEHNRQAQAFTMHPGKTYVAQHTATKNQVAITPGFYDITNTSTKSTNVMGSLIPAGATYTGMYVRAQNALYDLPQGTVARFTPAKFKHLTRTNGKYRIASPFGSYNVGTQIPAGYYKVHVNTKLSKYHIVVSHNVDVVIGDTRSIGITFDMGSAKQYAGDKVIQLADNNPLTIADIGAAYDMTGKANQGLDAVPAGSIVLEMTKISKVEAEHLGFDTENAAW</sequence>
<comment type="caution">
    <text evidence="1">The sequence shown here is derived from an EMBL/GenBank/DDBJ whole genome shotgun (WGS) entry which is preliminary data.</text>
</comment>
<keyword evidence="2" id="KW-1185">Reference proteome</keyword>
<dbReference type="PATRIC" id="fig|1291052.5.peg.249"/>
<dbReference type="Proteomes" id="UP000051679">
    <property type="component" value="Unassembled WGS sequence"/>
</dbReference>
<name>A0A0R1ZMU7_9LACO</name>
<organism evidence="1 2">
    <name type="scientific">Lacticaseibacillus sharpeae JCM 1186 = DSM 20505</name>
    <dbReference type="NCBI Taxonomy" id="1291052"/>
    <lineage>
        <taxon>Bacteria</taxon>
        <taxon>Bacillati</taxon>
        <taxon>Bacillota</taxon>
        <taxon>Bacilli</taxon>
        <taxon>Lactobacillales</taxon>
        <taxon>Lactobacillaceae</taxon>
        <taxon>Lacticaseibacillus</taxon>
    </lineage>
</organism>
<dbReference type="RefSeq" id="WP_054677100.1">
    <property type="nucleotide sequence ID" value="NZ_AYYO01000055.1"/>
</dbReference>
<reference evidence="1 2" key="1">
    <citation type="journal article" date="2015" name="Genome Announc.">
        <title>Expanding the biotechnology potential of lactobacilli through comparative genomics of 213 strains and associated genera.</title>
        <authorList>
            <person name="Sun Z."/>
            <person name="Harris H.M."/>
            <person name="McCann A."/>
            <person name="Guo C."/>
            <person name="Argimon S."/>
            <person name="Zhang W."/>
            <person name="Yang X."/>
            <person name="Jeffery I.B."/>
            <person name="Cooney J.C."/>
            <person name="Kagawa T.F."/>
            <person name="Liu W."/>
            <person name="Song Y."/>
            <person name="Salvetti E."/>
            <person name="Wrobel A."/>
            <person name="Rasinkangas P."/>
            <person name="Parkhill J."/>
            <person name="Rea M.C."/>
            <person name="O'Sullivan O."/>
            <person name="Ritari J."/>
            <person name="Douillard F.P."/>
            <person name="Paul Ross R."/>
            <person name="Yang R."/>
            <person name="Briner A.E."/>
            <person name="Felis G.E."/>
            <person name="de Vos W.M."/>
            <person name="Barrangou R."/>
            <person name="Klaenhammer T.R."/>
            <person name="Caufield P.W."/>
            <person name="Cui Y."/>
            <person name="Zhang H."/>
            <person name="O'Toole P.W."/>
        </authorList>
    </citation>
    <scope>NUCLEOTIDE SEQUENCE [LARGE SCALE GENOMIC DNA]</scope>
    <source>
        <strain evidence="1 2">DSM 20505</strain>
    </source>
</reference>
<evidence type="ECO:0000313" key="1">
    <source>
        <dbReference type="EMBL" id="KRM54436.1"/>
    </source>
</evidence>
<evidence type="ECO:0000313" key="2">
    <source>
        <dbReference type="Proteomes" id="UP000051679"/>
    </source>
</evidence>
<proteinExistence type="predicted"/>
<accession>A0A0R1ZMU7</accession>
<dbReference type="EMBL" id="AYYO01000055">
    <property type="protein sequence ID" value="KRM54436.1"/>
    <property type="molecule type" value="Genomic_DNA"/>
</dbReference>
<gene>
    <name evidence="1" type="ORF">FC18_GL000240</name>
</gene>
<dbReference type="AlphaFoldDB" id="A0A0R1ZMU7"/>